<dbReference type="EMBL" id="JACIGW010000023">
    <property type="protein sequence ID" value="MBB4351842.1"/>
    <property type="molecule type" value="Genomic_DNA"/>
</dbReference>
<comment type="caution">
    <text evidence="2">The sequence shown here is derived from an EMBL/GenBank/DDBJ whole genome shotgun (WGS) entry which is preliminary data.</text>
</comment>
<name>A0A7W6WST5_9HYPH</name>
<keyword evidence="1" id="KW-0812">Transmembrane</keyword>
<protein>
    <submittedName>
        <fullName evidence="2">Uncharacterized protein</fullName>
    </submittedName>
</protein>
<evidence type="ECO:0000313" key="3">
    <source>
        <dbReference type="EMBL" id="MBB4415077.1"/>
    </source>
</evidence>
<organism evidence="2 5">
    <name type="scientific">Aliirhizobium cellulosilyticum</name>
    <dbReference type="NCBI Taxonomy" id="393664"/>
    <lineage>
        <taxon>Bacteria</taxon>
        <taxon>Pseudomonadati</taxon>
        <taxon>Pseudomonadota</taxon>
        <taxon>Alphaproteobacteria</taxon>
        <taxon>Hyphomicrobiales</taxon>
        <taxon>Rhizobiaceae</taxon>
        <taxon>Aliirhizobium</taxon>
    </lineage>
</organism>
<feature type="transmembrane region" description="Helical" evidence="1">
    <location>
        <begin position="20"/>
        <end position="38"/>
    </location>
</feature>
<dbReference type="Proteomes" id="UP000524535">
    <property type="component" value="Unassembled WGS sequence"/>
</dbReference>
<keyword evidence="1" id="KW-1133">Transmembrane helix</keyword>
<dbReference type="Proteomes" id="UP000520770">
    <property type="component" value="Unassembled WGS sequence"/>
</dbReference>
<evidence type="ECO:0000256" key="1">
    <source>
        <dbReference type="SAM" id="Phobius"/>
    </source>
</evidence>
<dbReference type="EMBL" id="JACIGY010000023">
    <property type="protein sequence ID" value="MBB4415077.1"/>
    <property type="molecule type" value="Genomic_DNA"/>
</dbReference>
<evidence type="ECO:0000313" key="6">
    <source>
        <dbReference type="Proteomes" id="UP000524535"/>
    </source>
</evidence>
<evidence type="ECO:0000313" key="5">
    <source>
        <dbReference type="Proteomes" id="UP000520770"/>
    </source>
</evidence>
<evidence type="ECO:0000313" key="7">
    <source>
        <dbReference type="Proteomes" id="UP000576087"/>
    </source>
</evidence>
<dbReference type="Proteomes" id="UP000576087">
    <property type="component" value="Unassembled WGS sequence"/>
</dbReference>
<evidence type="ECO:0000313" key="4">
    <source>
        <dbReference type="EMBL" id="MBB4449758.1"/>
    </source>
</evidence>
<sequence>MTNHFVLNRREHFYMYTKRFTALVSIVLIQNVTVILSSKQTVPKP</sequence>
<keyword evidence="1" id="KW-0472">Membrane</keyword>
<proteinExistence type="predicted"/>
<keyword evidence="6" id="KW-1185">Reference proteome</keyword>
<reference evidence="5 6" key="1">
    <citation type="submission" date="2020-08" db="EMBL/GenBank/DDBJ databases">
        <title>Genomic Encyclopedia of Type Strains, Phase IV (KMG-V): Genome sequencing to study the core and pangenomes of soil and plant-associated prokaryotes.</title>
        <authorList>
            <person name="Whitman W."/>
        </authorList>
    </citation>
    <scope>NUCLEOTIDE SEQUENCE [LARGE SCALE GENOMIC DNA]</scope>
    <source>
        <strain evidence="3 6">SEMIA 444</strain>
        <strain evidence="2 5">SEMIA 448</strain>
        <strain evidence="4 7">SEMIA 452</strain>
    </source>
</reference>
<gene>
    <name evidence="3" type="ORF">GGE31_005627</name>
    <name evidence="2" type="ORF">GGE33_005629</name>
    <name evidence="4" type="ORF">GGE35_005619</name>
</gene>
<dbReference type="EMBL" id="JACIHM010000025">
    <property type="protein sequence ID" value="MBB4449758.1"/>
    <property type="molecule type" value="Genomic_DNA"/>
</dbReference>
<accession>A0A7W6WST5</accession>
<evidence type="ECO:0000313" key="2">
    <source>
        <dbReference type="EMBL" id="MBB4351842.1"/>
    </source>
</evidence>
<dbReference type="AlphaFoldDB" id="A0A7W6WST5"/>